<dbReference type="PANTHER" id="PTHR45033">
    <property type="match status" value="1"/>
</dbReference>
<dbReference type="InterPro" id="IPR020843">
    <property type="entry name" value="ER"/>
</dbReference>
<dbReference type="InterPro" id="IPR013149">
    <property type="entry name" value="ADH-like_C"/>
</dbReference>
<accession>A0A6A6J606</accession>
<evidence type="ECO:0000313" key="4">
    <source>
        <dbReference type="Proteomes" id="UP000800097"/>
    </source>
</evidence>
<dbReference type="SUPFAM" id="SSF50129">
    <property type="entry name" value="GroES-like"/>
    <property type="match status" value="1"/>
</dbReference>
<dbReference type="SMART" id="SM00829">
    <property type="entry name" value="PKS_ER"/>
    <property type="match status" value="1"/>
</dbReference>
<sequence length="354" mass="38248">MSHSPLPLPSTTRTYRRTAPPYPLTIVPSTEPLPQSLDPHSLLLRIHAVSLNYRDIAMLQENGYPVPVLAGGIPASDCAAEVVAVGEKVSKFQVGDRVAPTFDLACLTGEERGLEMRALGGEVEGVLREWVVLEEEVLVRLPGGVSWEEASTIACAGVTAWSALGGLRDVRKDAVALLQGTGGVSMFALLLCLAAGIKPIITSSSDEKLQKLKELGDDVLTINYKTTPDVAAEALRLTDGQGVDFVVNNVGLSSLPEDMKMLRKYGRIALIGFLGGLEARFDASELMTLLFKRASIQGIGVGSRKDFEDLNRFLEERKVELGSIVDRVFEFEDAPEAFEYLASGKHKGKVVVKV</sequence>
<evidence type="ECO:0000313" key="3">
    <source>
        <dbReference type="EMBL" id="KAF2272011.1"/>
    </source>
</evidence>
<organism evidence="3 4">
    <name type="scientific">Westerdykella ornata</name>
    <dbReference type="NCBI Taxonomy" id="318751"/>
    <lineage>
        <taxon>Eukaryota</taxon>
        <taxon>Fungi</taxon>
        <taxon>Dikarya</taxon>
        <taxon>Ascomycota</taxon>
        <taxon>Pezizomycotina</taxon>
        <taxon>Dothideomycetes</taxon>
        <taxon>Pleosporomycetidae</taxon>
        <taxon>Pleosporales</taxon>
        <taxon>Sporormiaceae</taxon>
        <taxon>Westerdykella</taxon>
    </lineage>
</organism>
<dbReference type="GeneID" id="54552483"/>
<name>A0A6A6J606_WESOR</name>
<proteinExistence type="predicted"/>
<dbReference type="AlphaFoldDB" id="A0A6A6J606"/>
<dbReference type="OrthoDB" id="3509362at2759"/>
<dbReference type="Pfam" id="PF08240">
    <property type="entry name" value="ADH_N"/>
    <property type="match status" value="1"/>
</dbReference>
<feature type="domain" description="Enoyl reductase (ER)" evidence="2">
    <location>
        <begin position="19"/>
        <end position="352"/>
    </location>
</feature>
<evidence type="ECO:0000259" key="2">
    <source>
        <dbReference type="SMART" id="SM00829"/>
    </source>
</evidence>
<feature type="region of interest" description="Disordered" evidence="1">
    <location>
        <begin position="1"/>
        <end position="21"/>
    </location>
</feature>
<dbReference type="EMBL" id="ML986528">
    <property type="protein sequence ID" value="KAF2272011.1"/>
    <property type="molecule type" value="Genomic_DNA"/>
</dbReference>
<dbReference type="InterPro" id="IPR011032">
    <property type="entry name" value="GroES-like_sf"/>
</dbReference>
<dbReference type="Pfam" id="PF00107">
    <property type="entry name" value="ADH_zinc_N"/>
    <property type="match status" value="1"/>
</dbReference>
<dbReference type="SUPFAM" id="SSF51735">
    <property type="entry name" value="NAD(P)-binding Rossmann-fold domains"/>
    <property type="match status" value="1"/>
</dbReference>
<dbReference type="InterPro" id="IPR052711">
    <property type="entry name" value="Zinc_ADH-like"/>
</dbReference>
<evidence type="ECO:0000256" key="1">
    <source>
        <dbReference type="SAM" id="MobiDB-lite"/>
    </source>
</evidence>
<dbReference type="Gene3D" id="3.90.180.10">
    <property type="entry name" value="Medium-chain alcohol dehydrogenases, catalytic domain"/>
    <property type="match status" value="1"/>
</dbReference>
<gene>
    <name evidence="3" type="ORF">EI97DRAFT_437295</name>
</gene>
<dbReference type="Gene3D" id="3.40.50.720">
    <property type="entry name" value="NAD(P)-binding Rossmann-like Domain"/>
    <property type="match status" value="1"/>
</dbReference>
<dbReference type="GO" id="GO:0016491">
    <property type="term" value="F:oxidoreductase activity"/>
    <property type="evidence" value="ECO:0007669"/>
    <property type="project" value="InterPro"/>
</dbReference>
<dbReference type="InterPro" id="IPR036291">
    <property type="entry name" value="NAD(P)-bd_dom_sf"/>
</dbReference>
<dbReference type="InterPro" id="IPR013154">
    <property type="entry name" value="ADH-like_N"/>
</dbReference>
<reference evidence="3" key="1">
    <citation type="journal article" date="2020" name="Stud. Mycol.">
        <title>101 Dothideomycetes genomes: a test case for predicting lifestyles and emergence of pathogens.</title>
        <authorList>
            <person name="Haridas S."/>
            <person name="Albert R."/>
            <person name="Binder M."/>
            <person name="Bloem J."/>
            <person name="Labutti K."/>
            <person name="Salamov A."/>
            <person name="Andreopoulos B."/>
            <person name="Baker S."/>
            <person name="Barry K."/>
            <person name="Bills G."/>
            <person name="Bluhm B."/>
            <person name="Cannon C."/>
            <person name="Castanera R."/>
            <person name="Culley D."/>
            <person name="Daum C."/>
            <person name="Ezra D."/>
            <person name="Gonzalez J."/>
            <person name="Henrissat B."/>
            <person name="Kuo A."/>
            <person name="Liang C."/>
            <person name="Lipzen A."/>
            <person name="Lutzoni F."/>
            <person name="Magnuson J."/>
            <person name="Mondo S."/>
            <person name="Nolan M."/>
            <person name="Ohm R."/>
            <person name="Pangilinan J."/>
            <person name="Park H.-J."/>
            <person name="Ramirez L."/>
            <person name="Alfaro M."/>
            <person name="Sun H."/>
            <person name="Tritt A."/>
            <person name="Yoshinaga Y."/>
            <person name="Zwiers L.-H."/>
            <person name="Turgeon B."/>
            <person name="Goodwin S."/>
            <person name="Spatafora J."/>
            <person name="Crous P."/>
            <person name="Grigoriev I."/>
        </authorList>
    </citation>
    <scope>NUCLEOTIDE SEQUENCE</scope>
    <source>
        <strain evidence="3">CBS 379.55</strain>
    </source>
</reference>
<dbReference type="RefSeq" id="XP_033649550.1">
    <property type="nucleotide sequence ID" value="XM_033799308.1"/>
</dbReference>
<dbReference type="PANTHER" id="PTHR45033:SF1">
    <property type="entry name" value="OXIDOREDUCTASE (EUROFUNG)"/>
    <property type="match status" value="1"/>
</dbReference>
<dbReference type="Proteomes" id="UP000800097">
    <property type="component" value="Unassembled WGS sequence"/>
</dbReference>
<keyword evidence="4" id="KW-1185">Reference proteome</keyword>
<protein>
    <submittedName>
        <fullName evidence="3">NAD(P)-binding protein</fullName>
    </submittedName>
</protein>
<dbReference type="CDD" id="cd08276">
    <property type="entry name" value="MDR7"/>
    <property type="match status" value="1"/>
</dbReference>